<gene>
    <name evidence="12" type="ORF">WJX72_001802</name>
</gene>
<protein>
    <recommendedName>
        <fullName evidence="10">Alpha-1,3-glucosyltransferase</fullName>
        <ecNumber evidence="10">2.4.1.-</ecNumber>
    </recommendedName>
</protein>
<sequence length="424" mass="46839">MPAYRSTDFEVHRNWLAITSGLPLDQWYTEATSEWTLDYPPLFAWFEWLLAQAARWWEPAMLQIHNLNYASPAAVLFQRGSVILTDLVLVTAVHWATRKMRQPARSTAMFLVLASPGLLIVDHIHFQYNGMLLGLLVWSLALVREGRDLAAACMFAVLVNMKHLFASLGPVYVVYLLRHYCRGPAALRKFATLALTVVGVTALSFGPFVVPGQLMVVLQRLFPFGRGLCHAYWAANFWALYSFADKALAALLPRRGFPLRAIRASMTGGLVGVAEFAVLPQVSPPATLCCVLASMLPCLLHLWRQPHPHNFLNAICTASLCSFVFGYHVHEKAILSVTVPLALGAVESRRQAGDYLLLSAAGHAALLPLLFTAQEYPIKILLVAVYTALAFMVLDGTTSNPKRDSEQHSTPAGQLAGERRSLGF</sequence>
<evidence type="ECO:0000256" key="10">
    <source>
        <dbReference type="RuleBase" id="RU363110"/>
    </source>
</evidence>
<evidence type="ECO:0000256" key="5">
    <source>
        <dbReference type="ARBA" id="ARBA00022679"/>
    </source>
</evidence>
<comment type="pathway">
    <text evidence="2 10">Protein modification; protein glycosylation.</text>
</comment>
<evidence type="ECO:0000256" key="2">
    <source>
        <dbReference type="ARBA" id="ARBA00004922"/>
    </source>
</evidence>
<keyword evidence="8 10" id="KW-1133">Transmembrane helix</keyword>
<keyword evidence="13" id="KW-1185">Reference proteome</keyword>
<dbReference type="PANTHER" id="PTHR12413">
    <property type="entry name" value="DOLICHYL GLYCOSYLTRANSFERASE"/>
    <property type="match status" value="1"/>
</dbReference>
<dbReference type="EC" id="2.4.1.-" evidence="10"/>
<dbReference type="Proteomes" id="UP001489004">
    <property type="component" value="Unassembled WGS sequence"/>
</dbReference>
<evidence type="ECO:0000256" key="4">
    <source>
        <dbReference type="ARBA" id="ARBA00022676"/>
    </source>
</evidence>
<dbReference type="GO" id="GO:0006487">
    <property type="term" value="P:protein N-linked glycosylation"/>
    <property type="evidence" value="ECO:0007669"/>
    <property type="project" value="TreeGrafter"/>
</dbReference>
<evidence type="ECO:0000256" key="6">
    <source>
        <dbReference type="ARBA" id="ARBA00022692"/>
    </source>
</evidence>
<comment type="caution">
    <text evidence="12">The sequence shown here is derived from an EMBL/GenBank/DDBJ whole genome shotgun (WGS) entry which is preliminary data.</text>
</comment>
<evidence type="ECO:0000256" key="8">
    <source>
        <dbReference type="ARBA" id="ARBA00022989"/>
    </source>
</evidence>
<evidence type="ECO:0000256" key="7">
    <source>
        <dbReference type="ARBA" id="ARBA00022824"/>
    </source>
</evidence>
<keyword evidence="6 10" id="KW-0812">Transmembrane</keyword>
<dbReference type="GO" id="GO:0005789">
    <property type="term" value="C:endoplasmic reticulum membrane"/>
    <property type="evidence" value="ECO:0007669"/>
    <property type="project" value="UniProtKB-SubCell"/>
</dbReference>
<comment type="similarity">
    <text evidence="3 10">Belongs to the ALG6/ALG8 glucosyltransferase family.</text>
</comment>
<name>A0AAW1PGN4_9CHLO</name>
<feature type="transmembrane region" description="Helical" evidence="10">
    <location>
        <begin position="190"/>
        <end position="210"/>
    </location>
</feature>
<comment type="subcellular location">
    <subcellularLocation>
        <location evidence="1 10">Endoplasmic reticulum membrane</location>
        <topology evidence="1 10">Multi-pass membrane protein</topology>
    </subcellularLocation>
</comment>
<evidence type="ECO:0000313" key="13">
    <source>
        <dbReference type="Proteomes" id="UP001489004"/>
    </source>
</evidence>
<keyword evidence="7 10" id="KW-0256">Endoplasmic reticulum</keyword>
<feature type="region of interest" description="Disordered" evidence="11">
    <location>
        <begin position="399"/>
        <end position="424"/>
    </location>
</feature>
<evidence type="ECO:0000256" key="1">
    <source>
        <dbReference type="ARBA" id="ARBA00004477"/>
    </source>
</evidence>
<evidence type="ECO:0000256" key="3">
    <source>
        <dbReference type="ARBA" id="ARBA00008715"/>
    </source>
</evidence>
<dbReference type="AlphaFoldDB" id="A0AAW1PGN4"/>
<reference evidence="12 13" key="1">
    <citation type="journal article" date="2024" name="Nat. Commun.">
        <title>Phylogenomics reveals the evolutionary origins of lichenization in chlorophyte algae.</title>
        <authorList>
            <person name="Puginier C."/>
            <person name="Libourel C."/>
            <person name="Otte J."/>
            <person name="Skaloud P."/>
            <person name="Haon M."/>
            <person name="Grisel S."/>
            <person name="Petersen M."/>
            <person name="Berrin J.G."/>
            <person name="Delaux P.M."/>
            <person name="Dal Grande F."/>
            <person name="Keller J."/>
        </authorList>
    </citation>
    <scope>NUCLEOTIDE SEQUENCE [LARGE SCALE GENOMIC DNA]</scope>
    <source>
        <strain evidence="12 13">SAG 2043</strain>
    </source>
</reference>
<evidence type="ECO:0000256" key="9">
    <source>
        <dbReference type="ARBA" id="ARBA00023136"/>
    </source>
</evidence>
<evidence type="ECO:0000313" key="12">
    <source>
        <dbReference type="EMBL" id="KAK9812681.1"/>
    </source>
</evidence>
<dbReference type="EMBL" id="JALJOR010000008">
    <property type="protein sequence ID" value="KAK9812681.1"/>
    <property type="molecule type" value="Genomic_DNA"/>
</dbReference>
<feature type="transmembrane region" description="Helical" evidence="10">
    <location>
        <begin position="108"/>
        <end position="129"/>
    </location>
</feature>
<comment type="caution">
    <text evidence="10">Lacks conserved residue(s) required for the propagation of feature annotation.</text>
</comment>
<keyword evidence="5 10" id="KW-0808">Transferase</keyword>
<dbReference type="PANTHER" id="PTHR12413:SF2">
    <property type="entry name" value="DOLICHYL PYROPHOSPHATE GLC1MAN9GLCNAC2 ALPHA-1,3-GLUCOSYLTRANSFERASE-RELATED"/>
    <property type="match status" value="1"/>
</dbReference>
<organism evidence="12 13">
    <name type="scientific">[Myrmecia] bisecta</name>
    <dbReference type="NCBI Taxonomy" id="41462"/>
    <lineage>
        <taxon>Eukaryota</taxon>
        <taxon>Viridiplantae</taxon>
        <taxon>Chlorophyta</taxon>
        <taxon>core chlorophytes</taxon>
        <taxon>Trebouxiophyceae</taxon>
        <taxon>Trebouxiales</taxon>
        <taxon>Trebouxiaceae</taxon>
        <taxon>Myrmecia</taxon>
    </lineage>
</organism>
<evidence type="ECO:0000256" key="11">
    <source>
        <dbReference type="SAM" id="MobiDB-lite"/>
    </source>
</evidence>
<feature type="transmembrane region" description="Helical" evidence="10">
    <location>
        <begin position="149"/>
        <end position="178"/>
    </location>
</feature>
<keyword evidence="4 10" id="KW-0328">Glycosyltransferase</keyword>
<keyword evidence="9 10" id="KW-0472">Membrane</keyword>
<accession>A0AAW1PGN4</accession>
<proteinExistence type="inferred from homology"/>
<dbReference type="Pfam" id="PF03155">
    <property type="entry name" value="Alg6_Alg8"/>
    <property type="match status" value="1"/>
</dbReference>
<dbReference type="GO" id="GO:0042283">
    <property type="term" value="F:dolichyl pyrophosphate Glc1Man9GlcNAc2 alpha-1,3-glucosyltransferase activity"/>
    <property type="evidence" value="ECO:0007669"/>
    <property type="project" value="TreeGrafter"/>
</dbReference>
<dbReference type="InterPro" id="IPR004856">
    <property type="entry name" value="Glyco_trans_ALG6/ALG8"/>
</dbReference>